<name>I8HYP3_9GAMM</name>
<accession>I8HYP3</accession>
<evidence type="ECO:0008006" key="4">
    <source>
        <dbReference type="Google" id="ProtNLM"/>
    </source>
</evidence>
<comment type="caution">
    <text evidence="2">The sequence shown here is derived from an EMBL/GenBank/DDBJ whole genome shotgun (WGS) entry which is preliminary data.</text>
</comment>
<keyword evidence="3" id="KW-1185">Reference proteome</keyword>
<dbReference type="RefSeq" id="WP_007186721.1">
    <property type="nucleotide sequence ID" value="NZ_AKGD01000003.1"/>
</dbReference>
<protein>
    <recommendedName>
        <fullName evidence="4">Periplasmic heavy metal sensor</fullName>
    </recommendedName>
</protein>
<dbReference type="Proteomes" id="UP000003704">
    <property type="component" value="Unassembled WGS sequence"/>
</dbReference>
<organism evidence="2 3">
    <name type="scientific">Hydrocarboniphaga effusa AP103</name>
    <dbReference type="NCBI Taxonomy" id="1172194"/>
    <lineage>
        <taxon>Bacteria</taxon>
        <taxon>Pseudomonadati</taxon>
        <taxon>Pseudomonadota</taxon>
        <taxon>Gammaproteobacteria</taxon>
        <taxon>Nevskiales</taxon>
        <taxon>Nevskiaceae</taxon>
        <taxon>Hydrocarboniphaga</taxon>
    </lineage>
</organism>
<feature type="compositionally biased region" description="Gly residues" evidence="1">
    <location>
        <begin position="153"/>
        <end position="163"/>
    </location>
</feature>
<dbReference type="STRING" id="1172194.WQQ_37860"/>
<evidence type="ECO:0000313" key="3">
    <source>
        <dbReference type="Proteomes" id="UP000003704"/>
    </source>
</evidence>
<sequence>MSISTAARTRTRHALLLATLLVLTACGGRGGPRGGCDRESPQQQRYSEKAVMRALGQVEADEQQRLAVLNAFDRDDAERRRLVTDGEQLRRDIASLSKSQPDYLARIEPLAKRKGELVTEELLIQARFDQAVVNTLTPEQLERWDEQFRQGVERGGFGESGGGRRGRRGPMG</sequence>
<reference evidence="2 3" key="1">
    <citation type="journal article" date="2012" name="J. Bacteriol.">
        <title>Genome Sequence of n-Alkane-Degrading Hydrocarboniphaga effusa Strain AP103T (ATCC BAA-332T).</title>
        <authorList>
            <person name="Chang H.K."/>
            <person name="Zylstra G.J."/>
            <person name="Chae J.C."/>
        </authorList>
    </citation>
    <scope>NUCLEOTIDE SEQUENCE [LARGE SCALE GENOMIC DNA]</scope>
    <source>
        <strain evidence="2 3">AP103</strain>
    </source>
</reference>
<evidence type="ECO:0000313" key="2">
    <source>
        <dbReference type="EMBL" id="EIT68591.1"/>
    </source>
</evidence>
<dbReference type="AlphaFoldDB" id="I8HYP3"/>
<dbReference type="EMBL" id="AKGD01000003">
    <property type="protein sequence ID" value="EIT68591.1"/>
    <property type="molecule type" value="Genomic_DNA"/>
</dbReference>
<evidence type="ECO:0000256" key="1">
    <source>
        <dbReference type="SAM" id="MobiDB-lite"/>
    </source>
</evidence>
<gene>
    <name evidence="2" type="ORF">WQQ_37860</name>
</gene>
<feature type="region of interest" description="Disordered" evidence="1">
    <location>
        <begin position="151"/>
        <end position="172"/>
    </location>
</feature>
<proteinExistence type="predicted"/>
<dbReference type="Gene3D" id="1.20.120.1490">
    <property type="match status" value="1"/>
</dbReference>